<name>A0A1Y2INA1_TRAC3</name>
<dbReference type="SUPFAM" id="SSF82199">
    <property type="entry name" value="SET domain"/>
    <property type="match status" value="1"/>
</dbReference>
<accession>A0A1Y2INA1</accession>
<dbReference type="InterPro" id="IPR045318">
    <property type="entry name" value="EZH1/2-like"/>
</dbReference>
<gene>
    <name evidence="3" type="ORF">PYCCODRAFT_321793</name>
</gene>
<dbReference type="GO" id="GO:0005634">
    <property type="term" value="C:nucleus"/>
    <property type="evidence" value="ECO:0007669"/>
    <property type="project" value="TreeGrafter"/>
</dbReference>
<dbReference type="AlphaFoldDB" id="A0A1Y2INA1"/>
<evidence type="ECO:0000256" key="2">
    <source>
        <dbReference type="ARBA" id="ARBA00023163"/>
    </source>
</evidence>
<dbReference type="PANTHER" id="PTHR45747:SF4">
    <property type="entry name" value="HISTONE-LYSINE N-METHYLTRANSFERASE E(Z)"/>
    <property type="match status" value="1"/>
</dbReference>
<keyword evidence="1" id="KW-0805">Transcription regulation</keyword>
<dbReference type="GO" id="GO:0046976">
    <property type="term" value="F:histone H3K27 methyltransferase activity"/>
    <property type="evidence" value="ECO:0007669"/>
    <property type="project" value="TreeGrafter"/>
</dbReference>
<evidence type="ECO:0000313" key="3">
    <source>
        <dbReference type="EMBL" id="OSD02577.1"/>
    </source>
</evidence>
<evidence type="ECO:0000256" key="1">
    <source>
        <dbReference type="ARBA" id="ARBA00023015"/>
    </source>
</evidence>
<dbReference type="Proteomes" id="UP000193067">
    <property type="component" value="Unassembled WGS sequence"/>
</dbReference>
<dbReference type="InterPro" id="IPR046341">
    <property type="entry name" value="SET_dom_sf"/>
</dbReference>
<dbReference type="OrthoDB" id="6141102at2759"/>
<evidence type="ECO:0000313" key="4">
    <source>
        <dbReference type="Proteomes" id="UP000193067"/>
    </source>
</evidence>
<protein>
    <recommendedName>
        <fullName evidence="5">SET domain-containing protein</fullName>
    </recommendedName>
</protein>
<organism evidence="3 4">
    <name type="scientific">Trametes coccinea (strain BRFM310)</name>
    <name type="common">Pycnoporus coccineus</name>
    <dbReference type="NCBI Taxonomy" id="1353009"/>
    <lineage>
        <taxon>Eukaryota</taxon>
        <taxon>Fungi</taxon>
        <taxon>Dikarya</taxon>
        <taxon>Basidiomycota</taxon>
        <taxon>Agaricomycotina</taxon>
        <taxon>Agaricomycetes</taxon>
        <taxon>Polyporales</taxon>
        <taxon>Polyporaceae</taxon>
        <taxon>Trametes</taxon>
    </lineage>
</organism>
<reference evidence="3 4" key="1">
    <citation type="journal article" date="2015" name="Biotechnol. Biofuels">
        <title>Enhanced degradation of softwood versus hardwood by the white-rot fungus Pycnoporus coccineus.</title>
        <authorList>
            <person name="Couturier M."/>
            <person name="Navarro D."/>
            <person name="Chevret D."/>
            <person name="Henrissat B."/>
            <person name="Piumi F."/>
            <person name="Ruiz-Duenas F.J."/>
            <person name="Martinez A.T."/>
            <person name="Grigoriev I.V."/>
            <person name="Riley R."/>
            <person name="Lipzen A."/>
            <person name="Berrin J.G."/>
            <person name="Master E.R."/>
            <person name="Rosso M.N."/>
        </authorList>
    </citation>
    <scope>NUCLEOTIDE SEQUENCE [LARGE SCALE GENOMIC DNA]</scope>
    <source>
        <strain evidence="3 4">BRFM310</strain>
    </source>
</reference>
<dbReference type="GO" id="GO:0003682">
    <property type="term" value="F:chromatin binding"/>
    <property type="evidence" value="ECO:0007669"/>
    <property type="project" value="TreeGrafter"/>
</dbReference>
<sequence>MQMQHLLTPKCSCFRDDHECNPEHCAKQSKRGMSTKQKHCCSNMHSHLGHVPRLAVKIGSWGLGTFAQSKIKTGTFLGEYGAELIPLPTNLDEQNHLDTIQGIVHRYRGLNYLFSVNEAIHVLDAATVGDFTRRDQNSLLCIPKN</sequence>
<proteinExistence type="predicted"/>
<dbReference type="PANTHER" id="PTHR45747">
    <property type="entry name" value="HISTONE-LYSINE N-METHYLTRANSFERASE E(Z)"/>
    <property type="match status" value="1"/>
</dbReference>
<dbReference type="GO" id="GO:0031507">
    <property type="term" value="P:heterochromatin formation"/>
    <property type="evidence" value="ECO:0007669"/>
    <property type="project" value="TreeGrafter"/>
</dbReference>
<dbReference type="EMBL" id="KZ084104">
    <property type="protein sequence ID" value="OSD02577.1"/>
    <property type="molecule type" value="Genomic_DNA"/>
</dbReference>
<dbReference type="STRING" id="1353009.A0A1Y2INA1"/>
<evidence type="ECO:0008006" key="5">
    <source>
        <dbReference type="Google" id="ProtNLM"/>
    </source>
</evidence>
<dbReference type="Gene3D" id="2.170.270.10">
    <property type="entry name" value="SET domain"/>
    <property type="match status" value="1"/>
</dbReference>
<keyword evidence="2" id="KW-0804">Transcription</keyword>
<keyword evidence="4" id="KW-1185">Reference proteome</keyword>